<organism evidence="1">
    <name type="scientific">marine sediment metagenome</name>
    <dbReference type="NCBI Taxonomy" id="412755"/>
    <lineage>
        <taxon>unclassified sequences</taxon>
        <taxon>metagenomes</taxon>
        <taxon>ecological metagenomes</taxon>
    </lineage>
</organism>
<feature type="non-terminal residue" evidence="1">
    <location>
        <position position="301"/>
    </location>
</feature>
<reference evidence="1" key="1">
    <citation type="journal article" date="2014" name="Front. Microbiol.">
        <title>High frequency of phylogenetically diverse reductive dehalogenase-homologous genes in deep subseafloor sedimentary metagenomes.</title>
        <authorList>
            <person name="Kawai M."/>
            <person name="Futagami T."/>
            <person name="Toyoda A."/>
            <person name="Takaki Y."/>
            <person name="Nishi S."/>
            <person name="Hori S."/>
            <person name="Arai W."/>
            <person name="Tsubouchi T."/>
            <person name="Morono Y."/>
            <person name="Uchiyama I."/>
            <person name="Ito T."/>
            <person name="Fujiyama A."/>
            <person name="Inagaki F."/>
            <person name="Takami H."/>
        </authorList>
    </citation>
    <scope>NUCLEOTIDE SEQUENCE</scope>
    <source>
        <strain evidence="1">Expedition CK06-06</strain>
    </source>
</reference>
<protein>
    <submittedName>
        <fullName evidence="1">Uncharacterized protein</fullName>
    </submittedName>
</protein>
<gene>
    <name evidence="1" type="ORF">S01H4_32349</name>
</gene>
<name>X1AWR2_9ZZZZ</name>
<dbReference type="Gene3D" id="2.60.120.200">
    <property type="match status" value="1"/>
</dbReference>
<feature type="non-terminal residue" evidence="1">
    <location>
        <position position="1"/>
    </location>
</feature>
<dbReference type="InterPro" id="IPR013320">
    <property type="entry name" value="ConA-like_dom_sf"/>
</dbReference>
<dbReference type="EMBL" id="BART01016899">
    <property type="protein sequence ID" value="GAG87529.1"/>
    <property type="molecule type" value="Genomic_DNA"/>
</dbReference>
<comment type="caution">
    <text evidence="1">The sequence shown here is derived from an EMBL/GenBank/DDBJ whole genome shotgun (WGS) entry which is preliminary data.</text>
</comment>
<evidence type="ECO:0000313" key="1">
    <source>
        <dbReference type="EMBL" id="GAG87529.1"/>
    </source>
</evidence>
<sequence length="301" mass="32885">SDDSLWEEITSWPPRVSGRLIVKDDGAQNSYMLIWAKTPAVDRYFIRGIIRFDTGENLFLDTQDGDAVFWTNVWRYLVVTWDGSVGRLYLDSNLEDSGSPTTSTTIEYGVGLPADMQLGSDGNTLEHRGNLDLVAFYGEAKDGVWIADQYANPGKTSNLQEDLGNGSVTGVSGKVIVSCASGIDCNWSAPNHNAPIAYANVGTYLPTPVGVIRFETRLEDLTKTGVDTLAGLTIWADRNNGIKFGHQTFTATSRILLAVIAGDIQTTIAFSGSVTEPSTTPHIYRIYWNPQDYPISIENGS</sequence>
<dbReference type="Pfam" id="PF13385">
    <property type="entry name" value="Laminin_G_3"/>
    <property type="match status" value="1"/>
</dbReference>
<dbReference type="AlphaFoldDB" id="X1AWR2"/>
<dbReference type="SUPFAM" id="SSF49899">
    <property type="entry name" value="Concanavalin A-like lectins/glucanases"/>
    <property type="match status" value="1"/>
</dbReference>
<accession>X1AWR2</accession>
<proteinExistence type="predicted"/>